<evidence type="ECO:0000256" key="1">
    <source>
        <dbReference type="ARBA" id="ARBA00001966"/>
    </source>
</evidence>
<dbReference type="InterPro" id="IPR006249">
    <property type="entry name" value="Aconitase/IRP2"/>
</dbReference>
<dbReference type="Gene3D" id="3.30.499.10">
    <property type="entry name" value="Aconitase, domain 3"/>
    <property type="match status" value="2"/>
</dbReference>
<dbReference type="GO" id="GO:0051539">
    <property type="term" value="F:4 iron, 4 sulfur cluster binding"/>
    <property type="evidence" value="ECO:0007669"/>
    <property type="project" value="UniProtKB-KW"/>
</dbReference>
<reference evidence="14 15" key="1">
    <citation type="journal article" date="2014" name="FEMS Microbiol. Ecol.">
        <title>Sphaerotilus natans encrusted with nanoball-shaped Fe(III) oxide minerals formed by nitrate-reducing mixotrophic Fe(II) oxidation.</title>
        <authorList>
            <person name="Park S."/>
            <person name="Kim D.H."/>
            <person name="Lee J.H."/>
            <person name="Hur H.G."/>
        </authorList>
    </citation>
    <scope>NUCLEOTIDE SEQUENCE [LARGE SCALE GENOMIC DNA]</scope>
    <source>
        <strain evidence="14 15">DSM 6575</strain>
    </source>
</reference>
<proteinExistence type="inferred from homology"/>
<dbReference type="PRINTS" id="PR00415">
    <property type="entry name" value="ACONITASE"/>
</dbReference>
<dbReference type="AlphaFoldDB" id="A0A059KGX1"/>
<dbReference type="SUPFAM" id="SSF52016">
    <property type="entry name" value="LeuD/IlvD-like"/>
    <property type="match status" value="1"/>
</dbReference>
<dbReference type="PROSITE" id="PS00450">
    <property type="entry name" value="ACONITASE_1"/>
    <property type="match status" value="1"/>
</dbReference>
<evidence type="ECO:0000256" key="4">
    <source>
        <dbReference type="ARBA" id="ARBA00012926"/>
    </source>
</evidence>
<sequence>MTFDPDRALGRLPLPDGGEALFIDLPGLFGARLQALPTVLRLLLENVVRHQRGAEREAAVQALLAWGETGTSEAEIAFQPGRVLMHDTTSTPALVDIAAMRDALAEAGLDPQQLHPVLPVDVSVDHSLAVEVHARPDAPAENLRHELRRNRERYRFLRWAAAALPGVRIHPPGTGIMHTINLEQLATVTTTELREGRTWVVPDVMIGTDSHTPMVNGIGVLGWGVGGLEAQMAMFGLPTPLRIPEVIGVRLTGALPAGVLATDLALVVTQRLRAIGVSGEFVEFFGPGVATLSAGERAVVANMAPEYGATTGFFPVDERTLEHLRATGRAQDHIEQVRRHVHAAGLAFDPAAEPRFTRRIEIDLAQVAMHIAGPTRPQDLRSFRDARALLAARDFRPSAAGTMPRHPVAIAAITSCTNTSDPALLIAAGLLARRARQRGLKVPAWVKTSLSPGSPAAAAYLARAGLLDDLAAVGFDIVGFGCATCIGNPGPLPPVIVQARDRGEVHPVAVLSGNRNFPGRVHPDLDLGFLMSPPLVVAFALAGDAEIDLGADPVQIAPDGEPVRLAALWPSREEIAQHLAQGLDAQDFRREFARASANPAWQALQAPDSARFPWDEASTALRRPPFAAFAAAPPQAAPQLGRYTAQPLLVLGDDVTTDHISPASAIPPDSTVADFLVARGERRDDLNVFASRRGNWEVMLRAAFHSRSLRNLLAPDAPVAHTLHVPSGKVQPIHAVAQRYRDEGTPVVLVAGERYGTGSSRDWAAKGQRLLGIRAVLAMSFERIHRSNLVGMGILPLRLPAGASPEALQLRPGDRLEVDAQPERLRPRAPVAVRLLRADGRIETLAAVAAVETQLEVELLRQGGVIPSILARTRAEALRRAFAPAGVLRAAINLGNPILARRDPARGEVGGVSVDLARALAHELALPLELVVVEAAGLSVEAVERGQADLGFFAIDPLRAQHIAFTAPHVLIEGCYLVREDSPLRSNDEVDAPGRVVVVGRGSAYDLHLTRTLRHARIERAPTSPAVVDTFVALGAQAEVAAGVRQQLEADAARLGGLRLLPEPFMVIRQAMGLRRDRSEPAAAALADFVERMKASGFVAAALARHRIEGARVAPAGSRSDC</sequence>
<dbReference type="PANTHER" id="PTHR11670">
    <property type="entry name" value="ACONITASE/IRON-RESPONSIVE ELEMENT FAMILY MEMBER"/>
    <property type="match status" value="1"/>
</dbReference>
<evidence type="ECO:0000313" key="15">
    <source>
        <dbReference type="Proteomes" id="UP000026714"/>
    </source>
</evidence>
<evidence type="ECO:0000256" key="6">
    <source>
        <dbReference type="ARBA" id="ARBA00022485"/>
    </source>
</evidence>
<dbReference type="Pfam" id="PF00694">
    <property type="entry name" value="Aconitase_C"/>
    <property type="match status" value="1"/>
</dbReference>
<organism evidence="14 15">
    <name type="scientific">Sphaerotilus natans subsp. natans DSM 6575</name>
    <dbReference type="NCBI Taxonomy" id="1286631"/>
    <lineage>
        <taxon>Bacteria</taxon>
        <taxon>Pseudomonadati</taxon>
        <taxon>Pseudomonadota</taxon>
        <taxon>Betaproteobacteria</taxon>
        <taxon>Burkholderiales</taxon>
        <taxon>Sphaerotilaceae</taxon>
        <taxon>Sphaerotilus</taxon>
    </lineage>
</organism>
<evidence type="ECO:0000256" key="8">
    <source>
        <dbReference type="ARBA" id="ARBA00023004"/>
    </source>
</evidence>
<dbReference type="GO" id="GO:0046872">
    <property type="term" value="F:metal ion binding"/>
    <property type="evidence" value="ECO:0007669"/>
    <property type="project" value="UniProtKB-KW"/>
</dbReference>
<keyword evidence="15" id="KW-1185">Reference proteome</keyword>
<dbReference type="eggNOG" id="COG0834">
    <property type="taxonomic scope" value="Bacteria"/>
</dbReference>
<keyword evidence="6" id="KW-0004">4Fe-4S</keyword>
<comment type="cofactor">
    <cofactor evidence="1">
        <name>[4Fe-4S] cluster</name>
        <dbReference type="ChEBI" id="CHEBI:49883"/>
    </cofactor>
</comment>
<keyword evidence="9" id="KW-0411">Iron-sulfur</keyword>
<comment type="catalytic activity">
    <reaction evidence="10">
        <text>citrate = D-threo-isocitrate</text>
        <dbReference type="Rhea" id="RHEA:10336"/>
        <dbReference type="ChEBI" id="CHEBI:15562"/>
        <dbReference type="ChEBI" id="CHEBI:16947"/>
        <dbReference type="EC" id="4.2.1.3"/>
    </reaction>
</comment>
<dbReference type="InterPro" id="IPR018136">
    <property type="entry name" value="Aconitase_4Fe-4S_BS"/>
</dbReference>
<dbReference type="STRING" id="34103.SAMN05421778_12938"/>
<dbReference type="NCBIfam" id="NF009520">
    <property type="entry name" value="PRK12881.1"/>
    <property type="match status" value="1"/>
</dbReference>
<dbReference type="InterPro" id="IPR001030">
    <property type="entry name" value="Acoase/IPM_deHydtase_lsu_aba"/>
</dbReference>
<comment type="pathway">
    <text evidence="2">Carbohydrate metabolism; tricarboxylic acid cycle; isocitrate from oxaloacetate: step 2/2.</text>
</comment>
<dbReference type="PATRIC" id="fig|1286631.3.peg.3617"/>
<evidence type="ECO:0000313" key="14">
    <source>
        <dbReference type="EMBL" id="KDB50727.1"/>
    </source>
</evidence>
<comment type="similarity">
    <text evidence="3">Belongs to the aconitase/IPM isomerase family.</text>
</comment>
<evidence type="ECO:0000256" key="7">
    <source>
        <dbReference type="ARBA" id="ARBA00022723"/>
    </source>
</evidence>
<name>A0A059KGX1_9BURK</name>
<dbReference type="SUPFAM" id="SSF53850">
    <property type="entry name" value="Periplasmic binding protein-like II"/>
    <property type="match status" value="1"/>
</dbReference>
<evidence type="ECO:0000256" key="11">
    <source>
        <dbReference type="ARBA" id="ARBA00031081"/>
    </source>
</evidence>
<dbReference type="InterPro" id="IPR015931">
    <property type="entry name" value="Acnase/IPM_dHydase_lsu_aba_1/3"/>
</dbReference>
<evidence type="ECO:0000256" key="12">
    <source>
        <dbReference type="ARBA" id="ARBA00031977"/>
    </source>
</evidence>
<dbReference type="Pfam" id="PF00330">
    <property type="entry name" value="Aconitase"/>
    <property type="match status" value="1"/>
</dbReference>
<dbReference type="GO" id="GO:0006099">
    <property type="term" value="P:tricarboxylic acid cycle"/>
    <property type="evidence" value="ECO:0007669"/>
    <property type="project" value="UniProtKB-UniPathway"/>
</dbReference>
<dbReference type="GO" id="GO:0003994">
    <property type="term" value="F:aconitate hydratase activity"/>
    <property type="evidence" value="ECO:0007669"/>
    <property type="project" value="UniProtKB-EC"/>
</dbReference>
<dbReference type="Gene3D" id="6.10.190.10">
    <property type="match status" value="1"/>
</dbReference>
<dbReference type="EC" id="4.2.1.3" evidence="4"/>
<dbReference type="PROSITE" id="PS01244">
    <property type="entry name" value="ACONITASE_2"/>
    <property type="match status" value="1"/>
</dbReference>
<dbReference type="InterPro" id="IPR001638">
    <property type="entry name" value="Solute-binding_3/MltF_N"/>
</dbReference>
<evidence type="ECO:0000256" key="9">
    <source>
        <dbReference type="ARBA" id="ARBA00023014"/>
    </source>
</evidence>
<evidence type="ECO:0000256" key="3">
    <source>
        <dbReference type="ARBA" id="ARBA00007185"/>
    </source>
</evidence>
<evidence type="ECO:0000256" key="5">
    <source>
        <dbReference type="ARBA" id="ARBA00019378"/>
    </source>
</evidence>
<dbReference type="Gene3D" id="3.40.190.10">
    <property type="entry name" value="Periplasmic binding protein-like II"/>
    <property type="match status" value="2"/>
</dbReference>
<gene>
    <name evidence="14" type="ORF">X805_37140</name>
</gene>
<dbReference type="eggNOG" id="COG1048">
    <property type="taxonomic scope" value="Bacteria"/>
</dbReference>
<dbReference type="InterPro" id="IPR000573">
    <property type="entry name" value="AconitaseA/IPMdHydase_ssu_swvl"/>
</dbReference>
<keyword evidence="7" id="KW-0479">Metal-binding</keyword>
<dbReference type="InterPro" id="IPR036008">
    <property type="entry name" value="Aconitase_4Fe-4S_dom"/>
</dbReference>
<dbReference type="InterPro" id="IPR015928">
    <property type="entry name" value="Aconitase/3IPM_dehydase_swvl"/>
</dbReference>
<evidence type="ECO:0000256" key="2">
    <source>
        <dbReference type="ARBA" id="ARBA00004717"/>
    </source>
</evidence>
<dbReference type="Pfam" id="PF00497">
    <property type="entry name" value="SBP_bac_3"/>
    <property type="match status" value="1"/>
</dbReference>
<dbReference type="SMART" id="SM00062">
    <property type="entry name" value="PBPb"/>
    <property type="match status" value="1"/>
</dbReference>
<dbReference type="Gene3D" id="3.20.19.10">
    <property type="entry name" value="Aconitase, domain 4"/>
    <property type="match status" value="1"/>
</dbReference>
<comment type="caution">
    <text evidence="14">The sequence shown here is derived from an EMBL/GenBank/DDBJ whole genome shotgun (WGS) entry which is preliminary data.</text>
</comment>
<accession>A0A059KGX1</accession>
<dbReference type="Proteomes" id="UP000026714">
    <property type="component" value="Unassembled WGS sequence"/>
</dbReference>
<evidence type="ECO:0000259" key="13">
    <source>
        <dbReference type="SMART" id="SM00062"/>
    </source>
</evidence>
<dbReference type="SUPFAM" id="SSF53732">
    <property type="entry name" value="Aconitase iron-sulfur domain"/>
    <property type="match status" value="1"/>
</dbReference>
<protein>
    <recommendedName>
        <fullName evidence="5">Aconitate hydratase A</fullName>
        <ecNumber evidence="4">4.2.1.3</ecNumber>
    </recommendedName>
    <alternativeName>
        <fullName evidence="12">Iron-responsive protein-like</fullName>
    </alternativeName>
    <alternativeName>
        <fullName evidence="11">RNA-binding protein</fullName>
    </alternativeName>
</protein>
<feature type="domain" description="Solute-binding protein family 3/N-terminal" evidence="13">
    <location>
        <begin position="887"/>
        <end position="1110"/>
    </location>
</feature>
<keyword evidence="8" id="KW-0408">Iron</keyword>
<dbReference type="EMBL" id="AZRA01000118">
    <property type="protein sequence ID" value="KDB50727.1"/>
    <property type="molecule type" value="Genomic_DNA"/>
</dbReference>
<dbReference type="UniPathway" id="UPA00223">
    <property type="reaction ID" value="UER00718"/>
</dbReference>
<evidence type="ECO:0000256" key="10">
    <source>
        <dbReference type="ARBA" id="ARBA00023501"/>
    </source>
</evidence>
<dbReference type="NCBIfam" id="NF006757">
    <property type="entry name" value="PRK09277.1"/>
    <property type="match status" value="1"/>
</dbReference>